<feature type="transmembrane region" description="Helical" evidence="4">
    <location>
        <begin position="557"/>
        <end position="580"/>
    </location>
</feature>
<keyword evidence="2" id="KW-0418">Kinase</keyword>
<gene>
    <name evidence="5" type="ORF">L2K70_12695</name>
</gene>
<keyword evidence="4" id="KW-0812">Transmembrane</keyword>
<dbReference type="InterPro" id="IPR036890">
    <property type="entry name" value="HATPase_C_sf"/>
</dbReference>
<accession>A0ABS9HDT7</accession>
<evidence type="ECO:0008006" key="7">
    <source>
        <dbReference type="Google" id="ProtNLM"/>
    </source>
</evidence>
<evidence type="ECO:0000256" key="3">
    <source>
        <dbReference type="ARBA" id="ARBA00023012"/>
    </source>
</evidence>
<keyword evidence="4" id="KW-0472">Membrane</keyword>
<evidence type="ECO:0000256" key="1">
    <source>
        <dbReference type="ARBA" id="ARBA00022679"/>
    </source>
</evidence>
<organism evidence="5 6">
    <name type="scientific">Nocardioides potassii</name>
    <dbReference type="NCBI Taxonomy" id="2911371"/>
    <lineage>
        <taxon>Bacteria</taxon>
        <taxon>Bacillati</taxon>
        <taxon>Actinomycetota</taxon>
        <taxon>Actinomycetes</taxon>
        <taxon>Propionibacteriales</taxon>
        <taxon>Nocardioidaceae</taxon>
        <taxon>Nocardioides</taxon>
    </lineage>
</organism>
<dbReference type="EMBL" id="JAKJHZ010000007">
    <property type="protein sequence ID" value="MCF6378462.1"/>
    <property type="molecule type" value="Genomic_DNA"/>
</dbReference>
<dbReference type="InterPro" id="IPR050482">
    <property type="entry name" value="Sensor_HK_TwoCompSys"/>
</dbReference>
<keyword evidence="4" id="KW-1133">Transmembrane helix</keyword>
<feature type="transmembrane region" description="Helical" evidence="4">
    <location>
        <begin position="481"/>
        <end position="500"/>
    </location>
</feature>
<feature type="transmembrane region" description="Helical" evidence="4">
    <location>
        <begin position="30"/>
        <end position="51"/>
    </location>
</feature>
<keyword evidence="1" id="KW-0808">Transferase</keyword>
<feature type="transmembrane region" description="Helical" evidence="4">
    <location>
        <begin position="520"/>
        <end position="545"/>
    </location>
</feature>
<protein>
    <recommendedName>
        <fullName evidence="7">Histidine kinase/HSP90-like ATPase domain-containing protein</fullName>
    </recommendedName>
</protein>
<feature type="transmembrane region" description="Helical" evidence="4">
    <location>
        <begin position="163"/>
        <end position="186"/>
    </location>
</feature>
<feature type="transmembrane region" description="Helical" evidence="4">
    <location>
        <begin position="451"/>
        <end position="469"/>
    </location>
</feature>
<dbReference type="SUPFAM" id="SSF55874">
    <property type="entry name" value="ATPase domain of HSP90 chaperone/DNA topoisomerase II/histidine kinase"/>
    <property type="match status" value="1"/>
</dbReference>
<comment type="caution">
    <text evidence="5">The sequence shown here is derived from an EMBL/GenBank/DDBJ whole genome shotgun (WGS) entry which is preliminary data.</text>
</comment>
<evidence type="ECO:0000313" key="5">
    <source>
        <dbReference type="EMBL" id="MCF6378462.1"/>
    </source>
</evidence>
<dbReference type="RefSeq" id="WP_236402480.1">
    <property type="nucleotide sequence ID" value="NZ_JAKJHZ010000007.1"/>
</dbReference>
<evidence type="ECO:0000256" key="2">
    <source>
        <dbReference type="ARBA" id="ARBA00022777"/>
    </source>
</evidence>
<feature type="transmembrane region" description="Helical" evidence="4">
    <location>
        <begin position="424"/>
        <end position="445"/>
    </location>
</feature>
<feature type="transmembrane region" description="Helical" evidence="4">
    <location>
        <begin position="109"/>
        <end position="127"/>
    </location>
</feature>
<dbReference type="Proteomes" id="UP001201161">
    <property type="component" value="Unassembled WGS sequence"/>
</dbReference>
<dbReference type="Gene3D" id="3.30.565.10">
    <property type="entry name" value="Histidine kinase-like ATPase, C-terminal domain"/>
    <property type="match status" value="1"/>
</dbReference>
<evidence type="ECO:0000256" key="4">
    <source>
        <dbReference type="SAM" id="Phobius"/>
    </source>
</evidence>
<dbReference type="PANTHER" id="PTHR24421">
    <property type="entry name" value="NITRATE/NITRITE SENSOR PROTEIN NARX-RELATED"/>
    <property type="match status" value="1"/>
</dbReference>
<evidence type="ECO:0000313" key="6">
    <source>
        <dbReference type="Proteomes" id="UP001201161"/>
    </source>
</evidence>
<feature type="transmembrane region" description="Helical" evidence="4">
    <location>
        <begin position="57"/>
        <end position="78"/>
    </location>
</feature>
<keyword evidence="3" id="KW-0902">Two-component regulatory system</keyword>
<name>A0ABS9HDT7_9ACTN</name>
<keyword evidence="6" id="KW-1185">Reference proteome</keyword>
<sequence>MSWPVWAAVTTPPPVPSTTSGSAYRMYRSILGAHTAILVSLCAFSVLPWIGRIGPGTPTFAVRTVIALVLLTAATTVFRVGERRWLLGMLCVTFLLATPSLGIDPVPNDSTVGMVLSAVGVMAARLLPLIRAMALVALLSGVHVLTQWLLGLPTSGLSLDATVLSLGTAAAAVGMVNAMQASAIATEAMSVDNRARELELVHAEAELRASTTSRRVLHDDVLGTLHLVSDGVAPADRIRRQCRATVDAILAVIASTGDEDEGDDRREVRGPDGLPESYAVLVDALQHASPIPVEVSVVGRPQRLPGLSDAQRAALLRASSEGVRNSARHGKADRVTLRISSDRDVTRFEVLDRGVGLAPSHSRGFGLQESVERPLAEVGGRSALLPRPDGGAALVLVLPREQRVGSRLLDAHGRTTDGLGSVRTLSRAVAIPLGTAWCVIAVHAVVIDPRLWTSLPVGLGWLLATAFVIRSAERGAPGTRWVVFIASMTIALQVIGIALLPDGAMLDFRSWSIGMSALPLVVFVLSLPTSVACVVLLAHIGVVLVAPVLRPELTAGLVPWGSLNAVITCPVPSMVLGSLIRRQGRSLEEQQARERTLEHRRAVEAWQAAMTDLYFAHVRLEVLPWLEAVADGLLDPDTDEVRKQATLLAVAARDDLYAPGFFDDSLRADVAHFRSRGGAVELRAGLVPGGFERPVGDVLRGLLPVSHGRRIIVSPPAPSERHVRISVVPAPHVGDIERLRTTGPSPFEADVDAFRAVLLVDDLPLSG</sequence>
<feature type="transmembrane region" description="Helical" evidence="4">
    <location>
        <begin position="134"/>
        <end position="151"/>
    </location>
</feature>
<reference evidence="5 6" key="1">
    <citation type="submission" date="2022-01" db="EMBL/GenBank/DDBJ databases">
        <title>Nocardioides sp. nov., an actinomycete isolated from mining soil.</title>
        <authorList>
            <person name="Liu L."/>
        </authorList>
    </citation>
    <scope>NUCLEOTIDE SEQUENCE [LARGE SCALE GENOMIC DNA]</scope>
    <source>
        <strain evidence="5 6">KLBMP 9356</strain>
    </source>
</reference>
<feature type="transmembrane region" description="Helical" evidence="4">
    <location>
        <begin position="85"/>
        <end position="103"/>
    </location>
</feature>
<proteinExistence type="predicted"/>